<evidence type="ECO:0000256" key="4">
    <source>
        <dbReference type="ARBA" id="ARBA00023157"/>
    </source>
</evidence>
<keyword evidence="6" id="KW-0472">Membrane</keyword>
<protein>
    <submittedName>
        <fullName evidence="8">Disulfide bond formation protein D</fullName>
    </submittedName>
</protein>
<organism evidence="8 9">
    <name type="scientific">Paenibacillus segetis</name>
    <dbReference type="NCBI Taxonomy" id="1325360"/>
    <lineage>
        <taxon>Bacteria</taxon>
        <taxon>Bacillati</taxon>
        <taxon>Bacillota</taxon>
        <taxon>Bacilli</taxon>
        <taxon>Bacillales</taxon>
        <taxon>Paenibacillaceae</taxon>
        <taxon>Paenibacillus</taxon>
    </lineage>
</organism>
<dbReference type="EMBL" id="BMFT01000001">
    <property type="protein sequence ID" value="GGH29184.1"/>
    <property type="molecule type" value="Genomic_DNA"/>
</dbReference>
<accession>A0ABQ1YLF3</accession>
<dbReference type="Proteomes" id="UP000659344">
    <property type="component" value="Unassembled WGS sequence"/>
</dbReference>
<evidence type="ECO:0000256" key="2">
    <source>
        <dbReference type="ARBA" id="ARBA00022729"/>
    </source>
</evidence>
<keyword evidence="3" id="KW-0560">Oxidoreductase</keyword>
<evidence type="ECO:0000313" key="9">
    <source>
        <dbReference type="Proteomes" id="UP000659344"/>
    </source>
</evidence>
<keyword evidence="6" id="KW-1133">Transmembrane helix</keyword>
<comment type="caution">
    <text evidence="8">The sequence shown here is derived from an EMBL/GenBank/DDBJ whole genome shotgun (WGS) entry which is preliminary data.</text>
</comment>
<evidence type="ECO:0000259" key="7">
    <source>
        <dbReference type="PROSITE" id="PS51352"/>
    </source>
</evidence>
<keyword evidence="6" id="KW-0812">Transmembrane</keyword>
<evidence type="ECO:0000256" key="6">
    <source>
        <dbReference type="SAM" id="Phobius"/>
    </source>
</evidence>
<evidence type="ECO:0000256" key="1">
    <source>
        <dbReference type="ARBA" id="ARBA00005791"/>
    </source>
</evidence>
<dbReference type="InterPro" id="IPR036249">
    <property type="entry name" value="Thioredoxin-like_sf"/>
</dbReference>
<dbReference type="SUPFAM" id="SSF52833">
    <property type="entry name" value="Thioredoxin-like"/>
    <property type="match status" value="1"/>
</dbReference>
<dbReference type="InterPro" id="IPR012336">
    <property type="entry name" value="Thioredoxin-like_fold"/>
</dbReference>
<keyword evidence="9" id="KW-1185">Reference proteome</keyword>
<dbReference type="RefSeq" id="WP_188540460.1">
    <property type="nucleotide sequence ID" value="NZ_BMFT01000001.1"/>
</dbReference>
<keyword evidence="2" id="KW-0732">Signal</keyword>
<gene>
    <name evidence="8" type="primary">bdbD</name>
    <name evidence="8" type="ORF">GCM10008013_31630</name>
</gene>
<dbReference type="Gene3D" id="3.40.30.10">
    <property type="entry name" value="Glutaredoxin"/>
    <property type="match status" value="1"/>
</dbReference>
<name>A0ABQ1YLF3_9BACL</name>
<dbReference type="PANTHER" id="PTHR13887:SF14">
    <property type="entry name" value="DISULFIDE BOND FORMATION PROTEIN D"/>
    <property type="match status" value="1"/>
</dbReference>
<dbReference type="InterPro" id="IPR013766">
    <property type="entry name" value="Thioredoxin_domain"/>
</dbReference>
<proteinExistence type="inferred from homology"/>
<evidence type="ECO:0000256" key="3">
    <source>
        <dbReference type="ARBA" id="ARBA00023002"/>
    </source>
</evidence>
<sequence length="242" mass="27385">MPPKKSSNVLAQRKAEAIKIKQKQKMRRIIWFGTLGVVLILVIVGILLQPKSASKEGIFDYANLPVLGNVDAPVKIVEFGDFKCPSCKAFNDTIKKQLQSDYIDQGKVAFYFMNLAFIGPDSYTAALAVQSVYHQDKELFWTYLDALYNNQGDENTVWATTDFLVNLAKQENLPIDYELLRKDIEDKTYKNEVDAHIAKADELRLGGTPTIFINGVEYVNQNYADYNAMKQAIDQAIQDQSK</sequence>
<evidence type="ECO:0000313" key="8">
    <source>
        <dbReference type="EMBL" id="GGH29184.1"/>
    </source>
</evidence>
<keyword evidence="5" id="KW-0676">Redox-active center</keyword>
<reference evidence="9" key="1">
    <citation type="journal article" date="2019" name="Int. J. Syst. Evol. Microbiol.">
        <title>The Global Catalogue of Microorganisms (GCM) 10K type strain sequencing project: providing services to taxonomists for standard genome sequencing and annotation.</title>
        <authorList>
            <consortium name="The Broad Institute Genomics Platform"/>
            <consortium name="The Broad Institute Genome Sequencing Center for Infectious Disease"/>
            <person name="Wu L."/>
            <person name="Ma J."/>
        </authorList>
    </citation>
    <scope>NUCLEOTIDE SEQUENCE [LARGE SCALE GENOMIC DNA]</scope>
    <source>
        <strain evidence="9">CGMCC 1.12769</strain>
    </source>
</reference>
<feature type="domain" description="Thioredoxin" evidence="7">
    <location>
        <begin position="42"/>
        <end position="238"/>
    </location>
</feature>
<evidence type="ECO:0000256" key="5">
    <source>
        <dbReference type="ARBA" id="ARBA00023284"/>
    </source>
</evidence>
<dbReference type="PROSITE" id="PS51352">
    <property type="entry name" value="THIOREDOXIN_2"/>
    <property type="match status" value="1"/>
</dbReference>
<comment type="similarity">
    <text evidence="1">Belongs to the thioredoxin family. DsbA subfamily.</text>
</comment>
<dbReference type="PANTHER" id="PTHR13887">
    <property type="entry name" value="GLUTATHIONE S-TRANSFERASE KAPPA"/>
    <property type="match status" value="1"/>
</dbReference>
<dbReference type="Pfam" id="PF13462">
    <property type="entry name" value="Thioredoxin_4"/>
    <property type="match status" value="1"/>
</dbReference>
<keyword evidence="4" id="KW-1015">Disulfide bond</keyword>
<feature type="transmembrane region" description="Helical" evidence="6">
    <location>
        <begin position="29"/>
        <end position="48"/>
    </location>
</feature>